<gene>
    <name evidence="2" type="primary">kinJ</name>
</gene>
<protein>
    <submittedName>
        <fullName evidence="2">KinJ</fullName>
    </submittedName>
</protein>
<organism evidence="2">
    <name type="scientific">Streptomyces murayamaensis</name>
    <dbReference type="NCBI Taxonomy" id="224537"/>
    <lineage>
        <taxon>Bacteria</taxon>
        <taxon>Bacillati</taxon>
        <taxon>Actinomycetota</taxon>
        <taxon>Actinomycetes</taxon>
        <taxon>Kitasatosporales</taxon>
        <taxon>Streptomycetaceae</taxon>
        <taxon>Streptomyces</taxon>
    </lineage>
</organism>
<proteinExistence type="predicted"/>
<dbReference type="EMBL" id="MH703729">
    <property type="protein sequence ID" value="AYA29376.1"/>
    <property type="molecule type" value="Genomic_DNA"/>
</dbReference>
<name>A0A385LMJ2_9ACTN</name>
<dbReference type="AlphaFoldDB" id="A0A385LMJ2"/>
<reference evidence="2" key="2">
    <citation type="submission" date="2018-07" db="EMBL/GenBank/DDBJ databases">
        <authorList>
            <person name="Quirk P.G."/>
            <person name="Krulwich T.A."/>
        </authorList>
    </citation>
    <scope>NUCLEOTIDE SEQUENCE</scope>
    <source>
        <strain evidence="2">ATCC 21414</strain>
    </source>
</reference>
<sequence>MTSSAERNGTSRRAINAKKRQSRRPSRQGAVAGATPKPDRLKDEEAGFPTLLKRAWERATAAPDLRGAVNALLTLDGHVPAEVQLRALRTADEAALKVLCGISWREENLPTPVRDVKERPAFLGELGLTTTGRIVVRVPSQGPLEDEEKLVEGVMSVPWSAQDLLDYESEVDRAAARFADQVVDCRQWLAALGTQARDELLEMLRESALRTAPFVLHQEGKLYTNFRETNNVIGKTLWAGHPNETFSRLMGVSMEQWSDHDAVMVVCLTLLVRSAGAGRIEEANGTQLTLDHIAYMLERTRGNYNAVPGGELVPPAPTHRVEALNALAMALRERRMGHVIPNAQLYREIHGALMHKIERLAGPYGEKSQQREAELAALLSERLPVTGATFAELRASLAASPSWLARPYGEFGTGLEALVYETVAGATEVFEADFAMSRGMRSIPELMRALREQSYAEITKWDITDFFCCVVPAPSAKRHYEDSVLQLADNAWAMSSRMQYNSWHFIAGNLPKVPAVVERDHFIPPTIPDVAFYSDQHHHGHVASKVRFSIRSPQSVEVLGQRFNGFMDLRLLRCDGTPFDESDLLAAHRTSGFIAGAMSAAAALVAAGEEIEVTAFDSEWHLKSVQAAAARAKQPQQVS</sequence>
<feature type="compositionally biased region" description="Basic residues" evidence="1">
    <location>
        <begin position="15"/>
        <end position="26"/>
    </location>
</feature>
<reference evidence="3" key="3">
    <citation type="submission" date="2018-08" db="EMBL/GenBank/DDBJ databases">
        <authorList>
            <person name="Ferrada E.E."/>
            <person name="Latorre B.A."/>
        </authorList>
    </citation>
    <scope>NUCLEOTIDE SEQUENCE</scope>
    <source>
        <strain evidence="3">ATCC 21414</strain>
    </source>
</reference>
<feature type="region of interest" description="Disordered" evidence="1">
    <location>
        <begin position="1"/>
        <end position="43"/>
    </location>
</feature>
<evidence type="ECO:0000313" key="2">
    <source>
        <dbReference type="EMBL" id="AYA29376.1"/>
    </source>
</evidence>
<reference evidence="2" key="1">
    <citation type="journal article" date="2018" name="Nat. Commun.">
        <title>Glutamic acid is a carrier for hydrazine during the biosyntheses of fosfazinomycin and kinamycin.</title>
        <authorList>
            <person name="Wang K.A."/>
            <person name="Ng T.L."/>
            <person name="Wang P."/>
            <person name="Huang Z."/>
            <person name="Balskus E.P."/>
            <person name="van der Donk W.A."/>
        </authorList>
    </citation>
    <scope>NUCLEOTIDE SEQUENCE</scope>
    <source>
        <strain evidence="2">ATCC 21414</strain>
    </source>
</reference>
<evidence type="ECO:0000256" key="1">
    <source>
        <dbReference type="SAM" id="MobiDB-lite"/>
    </source>
</evidence>
<feature type="compositionally biased region" description="Polar residues" evidence="1">
    <location>
        <begin position="1"/>
        <end position="13"/>
    </location>
</feature>
<dbReference type="EMBL" id="MH720502">
    <property type="protein sequence ID" value="AYA42633.1"/>
    <property type="molecule type" value="Genomic_DNA"/>
</dbReference>
<accession>A0A385LMJ2</accession>
<evidence type="ECO:0000313" key="3">
    <source>
        <dbReference type="EMBL" id="AYA42633.1"/>
    </source>
</evidence>